<dbReference type="AlphaFoldDB" id="A0A6M3MB96"/>
<dbReference type="EMBL" id="MT143705">
    <property type="protein sequence ID" value="QJB01119.1"/>
    <property type="molecule type" value="Genomic_DNA"/>
</dbReference>
<dbReference type="EMBL" id="MT143811">
    <property type="protein sequence ID" value="QJB02855.1"/>
    <property type="molecule type" value="Genomic_DNA"/>
</dbReference>
<sequence length="116" mass="12655">MTKKEKSEQTSLTKDPVLVALSAKYGTPVASLVEMAECLTTDLAAEILVRVGGAGDEGDPLPVRLLGVLERISKDRGGRVHRLNTCRNVCGDDGLASAMHFTIKRMRRERGEQPYT</sequence>
<proteinExistence type="predicted"/>
<name>A0A6M3MB96_9ZZZZ</name>
<organism evidence="2">
    <name type="scientific">viral metagenome</name>
    <dbReference type="NCBI Taxonomy" id="1070528"/>
    <lineage>
        <taxon>unclassified sequences</taxon>
        <taxon>metagenomes</taxon>
        <taxon>organismal metagenomes</taxon>
    </lineage>
</organism>
<reference evidence="2" key="1">
    <citation type="submission" date="2020-03" db="EMBL/GenBank/DDBJ databases">
        <title>The deep terrestrial virosphere.</title>
        <authorList>
            <person name="Holmfeldt K."/>
            <person name="Nilsson E."/>
            <person name="Simone D."/>
            <person name="Lopez-Fernandez M."/>
            <person name="Wu X."/>
            <person name="de Brujin I."/>
            <person name="Lundin D."/>
            <person name="Andersson A."/>
            <person name="Bertilsson S."/>
            <person name="Dopson M."/>
        </authorList>
    </citation>
    <scope>NUCLEOTIDE SEQUENCE</scope>
    <source>
        <strain evidence="1">MM171A00145</strain>
        <strain evidence="2">MM171B01052</strain>
    </source>
</reference>
<protein>
    <submittedName>
        <fullName evidence="2">Uncharacterized protein</fullName>
    </submittedName>
</protein>
<gene>
    <name evidence="1" type="ORF">MM171A00145_0056</name>
    <name evidence="2" type="ORF">MM171B01052_0009</name>
</gene>
<evidence type="ECO:0000313" key="1">
    <source>
        <dbReference type="EMBL" id="QJB01119.1"/>
    </source>
</evidence>
<evidence type="ECO:0000313" key="2">
    <source>
        <dbReference type="EMBL" id="QJB02855.1"/>
    </source>
</evidence>
<accession>A0A6M3MB96</accession>